<evidence type="ECO:0000259" key="1">
    <source>
        <dbReference type="Pfam" id="PF22998"/>
    </source>
</evidence>
<dbReference type="InterPro" id="IPR053013">
    <property type="entry name" value="LAT"/>
</dbReference>
<sequence length="396" mass="44996">MSSLATEILLDPQSPDLVLRHPTLNECVKIWTNTSTSWMDSLTLPSYLKESLFLTKVPLARNDGMTTWILVDKNLPADRRQILSSCESFRKRSLTSDSDGRVEDNIVHGIASVFCSTEYRGRGYPVRMMRELAKTLYTWQTDKLSCAGSILYSDIGKTYYSKLGWKPNDENCHIEFKSCSVPRSSLVKELLASDLEALCNRDEVLIRKTMATPAKDTNLRVTIIPDLDHMGWHLAKEDFACDHLFGKIAQAKGAIAGSPGSQVWAIWTHRYYCHPHSGSSNNVLYILRLVIEVDETATRLPTYRQKKPTGEKYDEQLGLLRVVLQAAQSEATEWKLDVVKLWNPTPLVQEMLTKTGLEYVRMEREEDSIASGLWYDEMGGVRGVAPLWVNNEHYAW</sequence>
<gene>
    <name evidence="2" type="ORF">K505DRAFT_262475</name>
</gene>
<dbReference type="Gene3D" id="3.40.630.30">
    <property type="match status" value="1"/>
</dbReference>
<accession>A0A6A6XY48</accession>
<dbReference type="InterPro" id="IPR016181">
    <property type="entry name" value="Acyl_CoA_acyltransferase"/>
</dbReference>
<feature type="non-terminal residue" evidence="2">
    <location>
        <position position="396"/>
    </location>
</feature>
<evidence type="ECO:0000313" key="3">
    <source>
        <dbReference type="Proteomes" id="UP000799757"/>
    </source>
</evidence>
<keyword evidence="3" id="KW-1185">Reference proteome</keyword>
<dbReference type="PANTHER" id="PTHR34815">
    <property type="entry name" value="LYSINE ACETYLTRANSFERASE"/>
    <property type="match status" value="1"/>
</dbReference>
<dbReference type="EMBL" id="MU001738">
    <property type="protein sequence ID" value="KAF2801183.1"/>
    <property type="molecule type" value="Genomic_DNA"/>
</dbReference>
<dbReference type="AlphaFoldDB" id="A0A6A6XY48"/>
<dbReference type="SUPFAM" id="SSF55729">
    <property type="entry name" value="Acyl-CoA N-acyltransferases (Nat)"/>
    <property type="match status" value="1"/>
</dbReference>
<reference evidence="2" key="1">
    <citation type="journal article" date="2020" name="Stud. Mycol.">
        <title>101 Dothideomycetes genomes: a test case for predicting lifestyles and emergence of pathogens.</title>
        <authorList>
            <person name="Haridas S."/>
            <person name="Albert R."/>
            <person name="Binder M."/>
            <person name="Bloem J."/>
            <person name="Labutti K."/>
            <person name="Salamov A."/>
            <person name="Andreopoulos B."/>
            <person name="Baker S."/>
            <person name="Barry K."/>
            <person name="Bills G."/>
            <person name="Bluhm B."/>
            <person name="Cannon C."/>
            <person name="Castanera R."/>
            <person name="Culley D."/>
            <person name="Daum C."/>
            <person name="Ezra D."/>
            <person name="Gonzalez J."/>
            <person name="Henrissat B."/>
            <person name="Kuo A."/>
            <person name="Liang C."/>
            <person name="Lipzen A."/>
            <person name="Lutzoni F."/>
            <person name="Magnuson J."/>
            <person name="Mondo S."/>
            <person name="Nolan M."/>
            <person name="Ohm R."/>
            <person name="Pangilinan J."/>
            <person name="Park H.-J."/>
            <person name="Ramirez L."/>
            <person name="Alfaro M."/>
            <person name="Sun H."/>
            <person name="Tritt A."/>
            <person name="Yoshinaga Y."/>
            <person name="Zwiers L.-H."/>
            <person name="Turgeon B."/>
            <person name="Goodwin S."/>
            <person name="Spatafora J."/>
            <person name="Crous P."/>
            <person name="Grigoriev I."/>
        </authorList>
    </citation>
    <scope>NUCLEOTIDE SEQUENCE</scope>
    <source>
        <strain evidence="2">CBS 109.77</strain>
    </source>
</reference>
<evidence type="ECO:0000313" key="2">
    <source>
        <dbReference type="EMBL" id="KAF2801183.1"/>
    </source>
</evidence>
<feature type="domain" description="LYC1 C-terminal" evidence="1">
    <location>
        <begin position="174"/>
        <end position="396"/>
    </location>
</feature>
<dbReference type="PANTHER" id="PTHR34815:SF2">
    <property type="entry name" value="N-ACETYLTRANSFERASE DOMAIN-CONTAINING PROTEIN"/>
    <property type="match status" value="1"/>
</dbReference>
<dbReference type="OrthoDB" id="2020070at2759"/>
<dbReference type="Proteomes" id="UP000799757">
    <property type="component" value="Unassembled WGS sequence"/>
</dbReference>
<name>A0A6A6XY48_9PLEO</name>
<organism evidence="2 3">
    <name type="scientific">Melanomma pulvis-pyrius CBS 109.77</name>
    <dbReference type="NCBI Taxonomy" id="1314802"/>
    <lineage>
        <taxon>Eukaryota</taxon>
        <taxon>Fungi</taxon>
        <taxon>Dikarya</taxon>
        <taxon>Ascomycota</taxon>
        <taxon>Pezizomycotina</taxon>
        <taxon>Dothideomycetes</taxon>
        <taxon>Pleosporomycetidae</taxon>
        <taxon>Pleosporales</taxon>
        <taxon>Melanommataceae</taxon>
        <taxon>Melanomma</taxon>
    </lineage>
</organism>
<protein>
    <recommendedName>
        <fullName evidence="1">LYC1 C-terminal domain-containing protein</fullName>
    </recommendedName>
</protein>
<dbReference type="Pfam" id="PF22998">
    <property type="entry name" value="GNAT_LYC1-like"/>
    <property type="match status" value="1"/>
</dbReference>
<dbReference type="InterPro" id="IPR055100">
    <property type="entry name" value="GNAT_LYC1-like"/>
</dbReference>
<proteinExistence type="predicted"/>